<gene>
    <name evidence="5" type="primary">LOC113469939</name>
</gene>
<proteinExistence type="predicted"/>
<keyword evidence="1" id="KW-0862">Zinc</keyword>
<dbReference type="KEGG" id="dci:113469939"/>
<dbReference type="SMART" id="SM00343">
    <property type="entry name" value="ZnF_C2HC"/>
    <property type="match status" value="3"/>
</dbReference>
<accession>A0A3Q0J5N8</accession>
<dbReference type="SUPFAM" id="SSF57756">
    <property type="entry name" value="Retrovirus zinc finger-like domains"/>
    <property type="match status" value="1"/>
</dbReference>
<keyword evidence="1" id="KW-0863">Zinc-finger</keyword>
<keyword evidence="4" id="KW-1185">Reference proteome</keyword>
<protein>
    <submittedName>
        <fullName evidence="5">Uncharacterized protein LOC113469939</fullName>
    </submittedName>
</protein>
<evidence type="ECO:0000256" key="1">
    <source>
        <dbReference type="PROSITE-ProRule" id="PRU00047"/>
    </source>
</evidence>
<feature type="domain" description="CCHC-type" evidence="3">
    <location>
        <begin position="573"/>
        <end position="588"/>
    </location>
</feature>
<dbReference type="PaxDb" id="121845-A0A3Q0J5N8"/>
<name>A0A3Q0J5N8_DIACI</name>
<organism evidence="4 5">
    <name type="scientific">Diaphorina citri</name>
    <name type="common">Asian citrus psyllid</name>
    <dbReference type="NCBI Taxonomy" id="121845"/>
    <lineage>
        <taxon>Eukaryota</taxon>
        <taxon>Metazoa</taxon>
        <taxon>Ecdysozoa</taxon>
        <taxon>Arthropoda</taxon>
        <taxon>Hexapoda</taxon>
        <taxon>Insecta</taxon>
        <taxon>Pterygota</taxon>
        <taxon>Neoptera</taxon>
        <taxon>Paraneoptera</taxon>
        <taxon>Hemiptera</taxon>
        <taxon>Sternorrhyncha</taxon>
        <taxon>Psylloidea</taxon>
        <taxon>Psyllidae</taxon>
        <taxon>Diaphorininae</taxon>
        <taxon>Diaphorina</taxon>
    </lineage>
</organism>
<feature type="region of interest" description="Disordered" evidence="2">
    <location>
        <begin position="62"/>
        <end position="105"/>
    </location>
</feature>
<sequence>MSGQSGGIPTPPLAATMAATSEQVTVPDSRSTVVAEQTVTPVTTVDPVAKATPTRSATLAETVMSSTRGVAAGSKLTPPPTKRKTGTKRPKIDSPISDGDASDSMQYSDAMVKQTKLFKMIKQMFDEIVKLNTTLGGKTKVETRQASENLIMLKETVEKSDLLSSLEQLITAQQEIITENEDMDTDVIEEKEENLCSKCKKQIAEEADITQEIRRKVQDAHIEKGETLNENVKNTLQKKWPEGCFQKSEIVVGNPLQITDEGDMLLVMKDVHDDAYIVRKLVEKHPELKSIIEEDLLNSNLEYLENNTRTKNGLKTSKRLYVTPGGTMEEIYQSIKELEKETRSGNKLINVIAADEKIRTLTRKIIEIVFLQSNTSIKIYTPKREGKEKPTESKYETIVVSSTNKSYSDMLKAFRQNIDPEKMGMEIRTTKKTKDDSLLIVAEKGNRELLQREITDNVNLSEIHIVEKTCEMIIAGMDAVTTKEEIEEALSQKLGADASKIEIKSIHTNRVSEKVATLGMSVDIAHKLAGSIKIGWSMCRIKEKVSVPRCTNCLKLGHTMRNCKSKLKLEKQCMRCTKQGHESKECTNQSFCPTCNKEGHRADSMSCPTYRRMVYQKGSSITN</sequence>
<dbReference type="STRING" id="121845.A0A3Q0J5N8"/>
<evidence type="ECO:0000313" key="4">
    <source>
        <dbReference type="Proteomes" id="UP000079169"/>
    </source>
</evidence>
<dbReference type="GeneID" id="113469939"/>
<feature type="compositionally biased region" description="Polar residues" evidence="2">
    <location>
        <begin position="21"/>
        <end position="37"/>
    </location>
</feature>
<dbReference type="AlphaFoldDB" id="A0A3Q0J5N8"/>
<keyword evidence="1" id="KW-0479">Metal-binding</keyword>
<dbReference type="GO" id="GO:0003676">
    <property type="term" value="F:nucleic acid binding"/>
    <property type="evidence" value="ECO:0007669"/>
    <property type="project" value="InterPro"/>
</dbReference>
<dbReference type="InterPro" id="IPR036875">
    <property type="entry name" value="Znf_CCHC_sf"/>
</dbReference>
<dbReference type="RefSeq" id="XP_026683799.1">
    <property type="nucleotide sequence ID" value="XM_026827998.1"/>
</dbReference>
<dbReference type="Proteomes" id="UP000079169">
    <property type="component" value="Unplaced"/>
</dbReference>
<dbReference type="PROSITE" id="PS50158">
    <property type="entry name" value="ZF_CCHC"/>
    <property type="match status" value="1"/>
</dbReference>
<dbReference type="Gene3D" id="4.10.60.10">
    <property type="entry name" value="Zinc finger, CCHC-type"/>
    <property type="match status" value="1"/>
</dbReference>
<reference evidence="5" key="1">
    <citation type="submission" date="2025-08" db="UniProtKB">
        <authorList>
            <consortium name="RefSeq"/>
        </authorList>
    </citation>
    <scope>IDENTIFICATION</scope>
</reference>
<dbReference type="GO" id="GO:0008270">
    <property type="term" value="F:zinc ion binding"/>
    <property type="evidence" value="ECO:0007669"/>
    <property type="project" value="UniProtKB-KW"/>
</dbReference>
<feature type="region of interest" description="Disordered" evidence="2">
    <location>
        <begin position="1"/>
        <end position="38"/>
    </location>
</feature>
<evidence type="ECO:0000256" key="2">
    <source>
        <dbReference type="SAM" id="MobiDB-lite"/>
    </source>
</evidence>
<evidence type="ECO:0000313" key="5">
    <source>
        <dbReference type="RefSeq" id="XP_026683799.1"/>
    </source>
</evidence>
<dbReference type="InterPro" id="IPR001878">
    <property type="entry name" value="Znf_CCHC"/>
</dbReference>
<evidence type="ECO:0000259" key="3">
    <source>
        <dbReference type="PROSITE" id="PS50158"/>
    </source>
</evidence>